<dbReference type="SUPFAM" id="SSF51998">
    <property type="entry name" value="PFL-like glycyl radical enzymes"/>
    <property type="match status" value="1"/>
</dbReference>
<evidence type="ECO:0000256" key="1">
    <source>
        <dbReference type="SAM" id="Phobius"/>
    </source>
</evidence>
<feature type="transmembrane region" description="Helical" evidence="1">
    <location>
        <begin position="32"/>
        <end position="51"/>
    </location>
</feature>
<dbReference type="PANTHER" id="PTHR21075">
    <property type="entry name" value="ANAEROBIC RIBONUCLEOSIDE-TRIPHOSPHATE REDUCTASE"/>
    <property type="match status" value="1"/>
</dbReference>
<feature type="non-terminal residue" evidence="2">
    <location>
        <position position="1"/>
    </location>
</feature>
<comment type="caution">
    <text evidence="2">The sequence shown here is derived from an EMBL/GenBank/DDBJ whole genome shotgun (WGS) entry which is preliminary data.</text>
</comment>
<reference evidence="2" key="1">
    <citation type="journal article" date="2014" name="Front. Microbiol.">
        <title>High frequency of phylogenetically diverse reductive dehalogenase-homologous genes in deep subseafloor sedimentary metagenomes.</title>
        <authorList>
            <person name="Kawai M."/>
            <person name="Futagami T."/>
            <person name="Toyoda A."/>
            <person name="Takaki Y."/>
            <person name="Nishi S."/>
            <person name="Hori S."/>
            <person name="Arai W."/>
            <person name="Tsubouchi T."/>
            <person name="Morono Y."/>
            <person name="Uchiyama I."/>
            <person name="Ito T."/>
            <person name="Fujiyama A."/>
            <person name="Inagaki F."/>
            <person name="Takami H."/>
        </authorList>
    </citation>
    <scope>NUCLEOTIDE SEQUENCE</scope>
    <source>
        <strain evidence="2">Expedition CK06-06</strain>
    </source>
</reference>
<name>X0U1D3_9ZZZZ</name>
<keyword evidence="1" id="KW-0472">Membrane</keyword>
<keyword evidence="1" id="KW-1133">Transmembrane helix</keyword>
<accession>X0U1D3</accession>
<dbReference type="GO" id="GO:0009265">
    <property type="term" value="P:2'-deoxyribonucleotide biosynthetic process"/>
    <property type="evidence" value="ECO:0007669"/>
    <property type="project" value="TreeGrafter"/>
</dbReference>
<keyword evidence="1" id="KW-0812">Transmembrane</keyword>
<gene>
    <name evidence="2" type="ORF">S01H1_22222</name>
</gene>
<dbReference type="PANTHER" id="PTHR21075:SF0">
    <property type="entry name" value="ANAEROBIC RIBONUCLEOSIDE-TRIPHOSPHATE REDUCTASE"/>
    <property type="match status" value="1"/>
</dbReference>
<feature type="non-terminal residue" evidence="2">
    <location>
        <position position="214"/>
    </location>
</feature>
<dbReference type="EMBL" id="BARS01012493">
    <property type="protein sequence ID" value="GAF99339.1"/>
    <property type="molecule type" value="Genomic_DNA"/>
</dbReference>
<dbReference type="GO" id="GO:0006260">
    <property type="term" value="P:DNA replication"/>
    <property type="evidence" value="ECO:0007669"/>
    <property type="project" value="InterPro"/>
</dbReference>
<dbReference type="AlphaFoldDB" id="X0U1D3"/>
<dbReference type="Gene3D" id="3.20.70.20">
    <property type="match status" value="1"/>
</dbReference>
<evidence type="ECO:0000313" key="2">
    <source>
        <dbReference type="EMBL" id="GAF99339.1"/>
    </source>
</evidence>
<organism evidence="2">
    <name type="scientific">marine sediment metagenome</name>
    <dbReference type="NCBI Taxonomy" id="412755"/>
    <lineage>
        <taxon>unclassified sequences</taxon>
        <taxon>metagenomes</taxon>
        <taxon>ecological metagenomes</taxon>
    </lineage>
</organism>
<sequence>LPLDSLDTTSKPAKHAHTLTGHLNTFLSVMQAYYAGALGIGFLNIFYAPFLKGMSASELKQEAQYLIFQCSQNAFSRGGQSLFIDVNIHLEVPEYLKKVDAIGPGGTYTGKKYGDYEKETRAFAYALMEVWDHGDENGRPFSFPKMDLHISENAFKDPEQKKLLDFACAISSRNGSPYFIYDRDAEATLSMCCRLRSKITDKNMIAKPEILRRA</sequence>
<dbReference type="Pfam" id="PF13597">
    <property type="entry name" value="NRDD"/>
    <property type="match status" value="1"/>
</dbReference>
<proteinExistence type="predicted"/>
<dbReference type="GO" id="GO:0031250">
    <property type="term" value="C:anaerobic ribonucleoside-triphosphate reductase complex"/>
    <property type="evidence" value="ECO:0007669"/>
    <property type="project" value="TreeGrafter"/>
</dbReference>
<dbReference type="GO" id="GO:0004748">
    <property type="term" value="F:ribonucleoside-diphosphate reductase activity, thioredoxin disulfide as acceptor"/>
    <property type="evidence" value="ECO:0007669"/>
    <property type="project" value="TreeGrafter"/>
</dbReference>
<evidence type="ECO:0008006" key="3">
    <source>
        <dbReference type="Google" id="ProtNLM"/>
    </source>
</evidence>
<dbReference type="InterPro" id="IPR012833">
    <property type="entry name" value="NrdD"/>
</dbReference>
<dbReference type="GO" id="GO:0008998">
    <property type="term" value="F:ribonucleoside-triphosphate reductase (thioredoxin) activity"/>
    <property type="evidence" value="ECO:0007669"/>
    <property type="project" value="InterPro"/>
</dbReference>
<protein>
    <recommendedName>
        <fullName evidence="3">PFL domain-containing protein</fullName>
    </recommendedName>
</protein>